<protein>
    <submittedName>
        <fullName evidence="2">Starvation-inducible outer membrane lipoprotein</fullName>
    </submittedName>
</protein>
<dbReference type="AlphaFoldDB" id="A0A173SC63"/>
<name>A0A173SC63_ANAHA</name>
<accession>A0A173SC63</accession>
<feature type="signal peptide" evidence="1">
    <location>
        <begin position="1"/>
        <end position="21"/>
    </location>
</feature>
<sequence length="269" mass="29229">MKKFLSVILCTLLTVSVAACGGSGKDSSKKKEKEYIKDSKISAMFSSPDDYKGKYVKLSGKIFVAPEKEDDGTYLQIYQDPENMNHTFIAVTKSTNLSDGDYVTVDGKIEGEYSGKNALGGEVKGPTISNATVKKSSYIDVVAPSLKTVKVESSAKQGKLTFTVHKIEYAKKETRVYVSFKNKLSVNATLDTSGIKIIKDGKQITQDQSSMSSTEGNYEQLDYDISGGVTSSGILVFPAMKPGKCQIVLSNVVDGNFTTEYSDFKVTVK</sequence>
<feature type="chain" id="PRO_5038728181" evidence="1">
    <location>
        <begin position="22"/>
        <end position="269"/>
    </location>
</feature>
<dbReference type="RefSeq" id="WP_055072605.1">
    <property type="nucleotide sequence ID" value="NZ_CYXY01000005.1"/>
</dbReference>
<evidence type="ECO:0000313" key="2">
    <source>
        <dbReference type="EMBL" id="CUM87891.1"/>
    </source>
</evidence>
<evidence type="ECO:0000256" key="1">
    <source>
        <dbReference type="SAM" id="SignalP"/>
    </source>
</evidence>
<evidence type="ECO:0000313" key="3">
    <source>
        <dbReference type="Proteomes" id="UP000095553"/>
    </source>
</evidence>
<dbReference type="Proteomes" id="UP000095553">
    <property type="component" value="Unassembled WGS sequence"/>
</dbReference>
<organism evidence="2 3">
    <name type="scientific">Anaerostipes hadrus</name>
    <dbReference type="NCBI Taxonomy" id="649756"/>
    <lineage>
        <taxon>Bacteria</taxon>
        <taxon>Bacillati</taxon>
        <taxon>Bacillota</taxon>
        <taxon>Clostridia</taxon>
        <taxon>Lachnospirales</taxon>
        <taxon>Lachnospiraceae</taxon>
        <taxon>Anaerostipes</taxon>
    </lineage>
</organism>
<reference evidence="2 3" key="1">
    <citation type="submission" date="2015-09" db="EMBL/GenBank/DDBJ databases">
        <authorList>
            <consortium name="Pathogen Informatics"/>
        </authorList>
    </citation>
    <scope>NUCLEOTIDE SEQUENCE [LARGE SCALE GENOMIC DNA]</scope>
    <source>
        <strain evidence="2 3">2789STDY5834959</strain>
    </source>
</reference>
<gene>
    <name evidence="2" type="ORF">ERS852571_01129</name>
</gene>
<keyword evidence="2" id="KW-0449">Lipoprotein</keyword>
<proteinExistence type="predicted"/>
<dbReference type="PROSITE" id="PS51257">
    <property type="entry name" value="PROKAR_LIPOPROTEIN"/>
    <property type="match status" value="1"/>
</dbReference>
<dbReference type="EMBL" id="CYXY01000005">
    <property type="protein sequence ID" value="CUM87891.1"/>
    <property type="molecule type" value="Genomic_DNA"/>
</dbReference>
<keyword evidence="1" id="KW-0732">Signal</keyword>